<evidence type="ECO:0000313" key="5">
    <source>
        <dbReference type="Proteomes" id="UP001149314"/>
    </source>
</evidence>
<dbReference type="Proteomes" id="UP001357437">
    <property type="component" value="Unassembled WGS sequence"/>
</dbReference>
<proteinExistence type="predicted"/>
<protein>
    <submittedName>
        <fullName evidence="3">Uncharacterized protein</fullName>
    </submittedName>
</protein>
<keyword evidence="2" id="KW-1133">Transmembrane helix</keyword>
<reference evidence="4 6" key="2">
    <citation type="submission" date="2024-01" db="EMBL/GenBank/DDBJ databases">
        <title>Comparative Genomics of Leclercia adecarboxylata Strains Isolated from Several Sources.</title>
        <authorList>
            <person name="Yescas-Zazueta V."/>
            <person name="Balbuena-Alonso M.G."/>
            <person name="Valencia D."/>
            <person name="Mendez-Pfeiffer P.A."/>
            <person name="Ballesteros-Monrreal M.G."/>
            <person name="Rocha-Gracia R.D.C."/>
            <person name="Barrios-Villa E."/>
        </authorList>
    </citation>
    <scope>NUCLEOTIDE SEQUENCE [LARGE SCALE GENOMIC DNA]</scope>
    <source>
        <strain evidence="4 6">33MEM</strain>
    </source>
</reference>
<evidence type="ECO:0000256" key="1">
    <source>
        <dbReference type="SAM" id="MobiDB-lite"/>
    </source>
</evidence>
<evidence type="ECO:0000313" key="3">
    <source>
        <dbReference type="EMBL" id="MDC6639536.1"/>
    </source>
</evidence>
<dbReference type="EMBL" id="JAYMCU010000339">
    <property type="protein sequence ID" value="MEC3939751.1"/>
    <property type="molecule type" value="Genomic_DNA"/>
</dbReference>
<dbReference type="AlphaFoldDB" id="A0A9X4BD67"/>
<dbReference type="EMBL" id="JAOURS010000015">
    <property type="protein sequence ID" value="MDC6639536.1"/>
    <property type="molecule type" value="Genomic_DNA"/>
</dbReference>
<keyword evidence="2" id="KW-0472">Membrane</keyword>
<dbReference type="Proteomes" id="UP001149314">
    <property type="component" value="Unassembled WGS sequence"/>
</dbReference>
<evidence type="ECO:0000313" key="6">
    <source>
        <dbReference type="Proteomes" id="UP001357437"/>
    </source>
</evidence>
<keyword evidence="2" id="KW-0812">Transmembrane</keyword>
<gene>
    <name evidence="3" type="ORF">OEZ79_14935</name>
    <name evidence="4" type="ORF">VOF76_27010</name>
</gene>
<evidence type="ECO:0000313" key="4">
    <source>
        <dbReference type="EMBL" id="MEC3939751.1"/>
    </source>
</evidence>
<evidence type="ECO:0000256" key="2">
    <source>
        <dbReference type="SAM" id="Phobius"/>
    </source>
</evidence>
<accession>A0A9X4BD67</accession>
<feature type="transmembrane region" description="Helical" evidence="2">
    <location>
        <begin position="46"/>
        <end position="73"/>
    </location>
</feature>
<sequence length="92" mass="10194">MIELINGLISKMMGNATPSQEAHSKGIVTGKKQSTVKPNDTSWKRYIAYVFVFLIVYNYVIIPVVLAVFGVWLPPVVLDDVIKMLVLILSGT</sequence>
<keyword evidence="6" id="KW-1185">Reference proteome</keyword>
<name>A0A9X4BD67_9ENTR</name>
<organism evidence="3 5">
    <name type="scientific">Leclercia adecarboxylata</name>
    <dbReference type="NCBI Taxonomy" id="83655"/>
    <lineage>
        <taxon>Bacteria</taxon>
        <taxon>Pseudomonadati</taxon>
        <taxon>Pseudomonadota</taxon>
        <taxon>Gammaproteobacteria</taxon>
        <taxon>Enterobacterales</taxon>
        <taxon>Enterobacteriaceae</taxon>
        <taxon>Leclercia</taxon>
    </lineage>
</organism>
<reference evidence="3" key="1">
    <citation type="journal article" date="2023" name="Genes Genomics">
        <title>Genomic insights of Leclercia adecarboxylata strains linked to an outbreak in public hospitals in Mexico.</title>
        <authorList>
            <person name="Barrios-Villa E."/>
            <person name="Pacheco-Flores B."/>
            <person name="Lozano-Zarain P."/>
            <person name="Del Campo-Ortega R."/>
            <person name="de Jesus Ascencio-Montiel I."/>
            <person name="Gonzalez-Leon M."/>
            <person name="Camorlinga-Ponce M."/>
            <person name="Gaytan Cervantes F.J."/>
            <person name="Gonzalez Torres C."/>
            <person name="Aguilar E."/>
            <person name="Gonzalez Ibarra J."/>
            <person name="Torres Lopez F.J."/>
            <person name="Rosas-Vargas H."/>
            <person name="Gonzalez-Bonilla C.R."/>
            <person name="Del Carmen Rocha-Gracia R."/>
        </authorList>
    </citation>
    <scope>NUCLEOTIDE SEQUENCE</scope>
    <source>
        <strain evidence="3">Lac40</strain>
    </source>
</reference>
<feature type="region of interest" description="Disordered" evidence="1">
    <location>
        <begin position="16"/>
        <end position="37"/>
    </location>
</feature>
<dbReference type="RefSeq" id="WP_191152904.1">
    <property type="nucleotide sequence ID" value="NZ_CP060824.1"/>
</dbReference>
<comment type="caution">
    <text evidence="3">The sequence shown here is derived from an EMBL/GenBank/DDBJ whole genome shotgun (WGS) entry which is preliminary data.</text>
</comment>